<reference evidence="2" key="1">
    <citation type="submission" date="2022-08" db="EMBL/GenBank/DDBJ databases">
        <authorList>
            <person name="Gutierrez-Valencia J."/>
        </authorList>
    </citation>
    <scope>NUCLEOTIDE SEQUENCE</scope>
</reference>
<organism evidence="2 3">
    <name type="scientific">Linum tenue</name>
    <dbReference type="NCBI Taxonomy" id="586396"/>
    <lineage>
        <taxon>Eukaryota</taxon>
        <taxon>Viridiplantae</taxon>
        <taxon>Streptophyta</taxon>
        <taxon>Embryophyta</taxon>
        <taxon>Tracheophyta</taxon>
        <taxon>Spermatophyta</taxon>
        <taxon>Magnoliopsida</taxon>
        <taxon>eudicotyledons</taxon>
        <taxon>Gunneridae</taxon>
        <taxon>Pentapetalae</taxon>
        <taxon>rosids</taxon>
        <taxon>fabids</taxon>
        <taxon>Malpighiales</taxon>
        <taxon>Linaceae</taxon>
        <taxon>Linum</taxon>
    </lineage>
</organism>
<proteinExistence type="predicted"/>
<sequence>MVSEQSCQPTSQPAGQPGLTRTRPKKRANATLLTVSPDLVKPGKTRSNPGNPGGSPIQSGSLGSSLYAAFDTGAATFWPGEGGGQGLK</sequence>
<dbReference type="EMBL" id="CAMGYJ010000003">
    <property type="protein sequence ID" value="CAI0388664.1"/>
    <property type="molecule type" value="Genomic_DNA"/>
</dbReference>
<feature type="compositionally biased region" description="Polar residues" evidence="1">
    <location>
        <begin position="45"/>
        <end position="63"/>
    </location>
</feature>
<feature type="compositionally biased region" description="Polar residues" evidence="1">
    <location>
        <begin position="1"/>
        <end position="14"/>
    </location>
</feature>
<accession>A0AAV0HTM5</accession>
<evidence type="ECO:0000256" key="1">
    <source>
        <dbReference type="SAM" id="MobiDB-lite"/>
    </source>
</evidence>
<feature type="region of interest" description="Disordered" evidence="1">
    <location>
        <begin position="1"/>
        <end position="63"/>
    </location>
</feature>
<gene>
    <name evidence="2" type="ORF">LITE_LOCUS5916</name>
</gene>
<dbReference type="Proteomes" id="UP001154282">
    <property type="component" value="Unassembled WGS sequence"/>
</dbReference>
<keyword evidence="3" id="KW-1185">Reference proteome</keyword>
<dbReference type="AlphaFoldDB" id="A0AAV0HTM5"/>
<evidence type="ECO:0000313" key="2">
    <source>
        <dbReference type="EMBL" id="CAI0388664.1"/>
    </source>
</evidence>
<name>A0AAV0HTM5_9ROSI</name>
<comment type="caution">
    <text evidence="2">The sequence shown here is derived from an EMBL/GenBank/DDBJ whole genome shotgun (WGS) entry which is preliminary data.</text>
</comment>
<protein>
    <submittedName>
        <fullName evidence="2">Uncharacterized protein</fullName>
    </submittedName>
</protein>
<evidence type="ECO:0000313" key="3">
    <source>
        <dbReference type="Proteomes" id="UP001154282"/>
    </source>
</evidence>